<accession>A0AAV4N4Z2</accession>
<dbReference type="AlphaFoldDB" id="A0AAV4N4Z2"/>
<protein>
    <submittedName>
        <fullName evidence="1">Uncharacterized protein</fullName>
    </submittedName>
</protein>
<proteinExistence type="predicted"/>
<evidence type="ECO:0000313" key="2">
    <source>
        <dbReference type="Proteomes" id="UP001054945"/>
    </source>
</evidence>
<gene>
    <name evidence="1" type="ORF">CEXT_153311</name>
</gene>
<sequence length="115" mass="13178">MNYRSALRYCLLWGIKIEIFPFPSCISSFCSTLSLFLPNKPYSVYLEPQGIMPFAIGYCGENLLHNKHNTFRFNCVAFRAFGNFSMFLYAPCFTCFTTKGRSGKLFKLCCQSALD</sequence>
<reference evidence="1 2" key="1">
    <citation type="submission" date="2021-06" db="EMBL/GenBank/DDBJ databases">
        <title>Caerostris extrusa draft genome.</title>
        <authorList>
            <person name="Kono N."/>
            <person name="Arakawa K."/>
        </authorList>
    </citation>
    <scope>NUCLEOTIDE SEQUENCE [LARGE SCALE GENOMIC DNA]</scope>
</reference>
<keyword evidence="2" id="KW-1185">Reference proteome</keyword>
<evidence type="ECO:0000313" key="1">
    <source>
        <dbReference type="EMBL" id="GIX79885.1"/>
    </source>
</evidence>
<comment type="caution">
    <text evidence="1">The sequence shown here is derived from an EMBL/GenBank/DDBJ whole genome shotgun (WGS) entry which is preliminary data.</text>
</comment>
<organism evidence="1 2">
    <name type="scientific">Caerostris extrusa</name>
    <name type="common">Bark spider</name>
    <name type="synonym">Caerostris bankana</name>
    <dbReference type="NCBI Taxonomy" id="172846"/>
    <lineage>
        <taxon>Eukaryota</taxon>
        <taxon>Metazoa</taxon>
        <taxon>Ecdysozoa</taxon>
        <taxon>Arthropoda</taxon>
        <taxon>Chelicerata</taxon>
        <taxon>Arachnida</taxon>
        <taxon>Araneae</taxon>
        <taxon>Araneomorphae</taxon>
        <taxon>Entelegynae</taxon>
        <taxon>Araneoidea</taxon>
        <taxon>Araneidae</taxon>
        <taxon>Caerostris</taxon>
    </lineage>
</organism>
<dbReference type="EMBL" id="BPLR01002982">
    <property type="protein sequence ID" value="GIX79885.1"/>
    <property type="molecule type" value="Genomic_DNA"/>
</dbReference>
<dbReference type="Proteomes" id="UP001054945">
    <property type="component" value="Unassembled WGS sequence"/>
</dbReference>
<name>A0AAV4N4Z2_CAEEX</name>